<dbReference type="Gene3D" id="3.40.50.300">
    <property type="entry name" value="P-loop containing nucleotide triphosphate hydrolases"/>
    <property type="match status" value="1"/>
</dbReference>
<organism evidence="2">
    <name type="scientific">human gut metagenome</name>
    <dbReference type="NCBI Taxonomy" id="408170"/>
    <lineage>
        <taxon>unclassified sequences</taxon>
        <taxon>metagenomes</taxon>
        <taxon>organismal metagenomes</taxon>
    </lineage>
</organism>
<evidence type="ECO:0000259" key="1">
    <source>
        <dbReference type="Pfam" id="PF21445"/>
    </source>
</evidence>
<evidence type="ECO:0000313" key="2">
    <source>
        <dbReference type="EMBL" id="EKC73319.1"/>
    </source>
</evidence>
<sequence length="214" mass="22601">MLHLLYGPAASGKTDLLMGRIRTAVAARTPGQVLLVPEQYSHEAERALCAACGDSLSLYAEVLSFTGLARRVAAETGAGEAPLLDQGGRLLCMALALSQVAPRLRLFGAAARRPQMQQTLLGAVDELKTACVTPDALEATAARCPGYLGDKLRDLALVLAAYDAVTAQGHADPTDRLTRLAERIPASTLGRTGHFTSTASRTTRGRSWPSCARC</sequence>
<accession>K1U096</accession>
<protein>
    <submittedName>
        <fullName evidence="2">ATP-dependent deoxyribonuclease chain-like protein</fullName>
    </submittedName>
</protein>
<reference evidence="2" key="1">
    <citation type="journal article" date="2013" name="Environ. Microbiol.">
        <title>Microbiota from the distal guts of lean and obese adolescents exhibit partial functional redundancy besides clear differences in community structure.</title>
        <authorList>
            <person name="Ferrer M."/>
            <person name="Ruiz A."/>
            <person name="Lanza F."/>
            <person name="Haange S.B."/>
            <person name="Oberbach A."/>
            <person name="Till H."/>
            <person name="Bargiela R."/>
            <person name="Campoy C."/>
            <person name="Segura M.T."/>
            <person name="Richter M."/>
            <person name="von Bergen M."/>
            <person name="Seifert J."/>
            <person name="Suarez A."/>
        </authorList>
    </citation>
    <scope>NUCLEOTIDE SEQUENCE</scope>
</reference>
<gene>
    <name evidence="2" type="ORF">OBE_02449</name>
</gene>
<dbReference type="EMBL" id="AJWZ01001597">
    <property type="protein sequence ID" value="EKC73319.1"/>
    <property type="molecule type" value="Genomic_DNA"/>
</dbReference>
<dbReference type="Pfam" id="PF21445">
    <property type="entry name" value="ADDB_N"/>
    <property type="match status" value="1"/>
</dbReference>
<feature type="domain" description="ATP-dependent helicase/deoxyribonuclease subunit B N-terminal" evidence="1">
    <location>
        <begin position="5"/>
        <end position="189"/>
    </location>
</feature>
<name>K1U096_9ZZZZ</name>
<dbReference type="AlphaFoldDB" id="K1U096"/>
<dbReference type="InterPro" id="IPR027417">
    <property type="entry name" value="P-loop_NTPase"/>
</dbReference>
<dbReference type="InterPro" id="IPR049035">
    <property type="entry name" value="ADDB_N"/>
</dbReference>
<comment type="caution">
    <text evidence="2">The sequence shown here is derived from an EMBL/GenBank/DDBJ whole genome shotgun (WGS) entry which is preliminary data.</text>
</comment>
<proteinExistence type="predicted"/>